<comment type="catalytic activity">
    <reaction evidence="7 8">
        <text>carbamoyl phosphate + L-ornithine = L-citrulline + phosphate + H(+)</text>
        <dbReference type="Rhea" id="RHEA:19513"/>
        <dbReference type="ChEBI" id="CHEBI:15378"/>
        <dbReference type="ChEBI" id="CHEBI:43474"/>
        <dbReference type="ChEBI" id="CHEBI:46911"/>
        <dbReference type="ChEBI" id="CHEBI:57743"/>
        <dbReference type="ChEBI" id="CHEBI:58228"/>
        <dbReference type="EC" id="2.1.3.3"/>
    </reaction>
</comment>
<dbReference type="GO" id="GO:0019240">
    <property type="term" value="P:citrulline biosynthetic process"/>
    <property type="evidence" value="ECO:0007669"/>
    <property type="project" value="UniProtKB-ARBA"/>
</dbReference>
<dbReference type="RefSeq" id="WP_099912859.1">
    <property type="nucleotide sequence ID" value="NZ_AWWI01000142.1"/>
</dbReference>
<evidence type="ECO:0000256" key="1">
    <source>
        <dbReference type="ARBA" id="ARBA00003822"/>
    </source>
</evidence>
<dbReference type="InterPro" id="IPR024904">
    <property type="entry name" value="OTCase_ArgI"/>
</dbReference>
<comment type="caution">
    <text evidence="11">The sequence shown here is derived from an EMBL/GenBank/DDBJ whole genome shotgun (WGS) entry which is preliminary data.</text>
</comment>
<dbReference type="GO" id="GO:0004585">
    <property type="term" value="F:ornithine carbamoyltransferase activity"/>
    <property type="evidence" value="ECO:0007669"/>
    <property type="project" value="UniProtKB-UniRule"/>
</dbReference>
<evidence type="ECO:0000256" key="6">
    <source>
        <dbReference type="ARBA" id="ARBA00022679"/>
    </source>
</evidence>
<dbReference type="InterPro" id="IPR036901">
    <property type="entry name" value="Asp/Orn_carbamoylTrfase_sf"/>
</dbReference>
<evidence type="ECO:0000313" key="11">
    <source>
        <dbReference type="EMBL" id="PIL17986.1"/>
    </source>
</evidence>
<dbReference type="Pfam" id="PF02729">
    <property type="entry name" value="OTCace_N"/>
    <property type="match status" value="1"/>
</dbReference>
<evidence type="ECO:0000256" key="5">
    <source>
        <dbReference type="ARBA" id="ARBA00022490"/>
    </source>
</evidence>
<feature type="binding site" evidence="8">
    <location>
        <begin position="135"/>
        <end position="138"/>
    </location>
    <ligand>
        <name>carbamoyl phosphate</name>
        <dbReference type="ChEBI" id="CHEBI:58228"/>
    </ligand>
</feature>
<feature type="domain" description="Aspartate/ornithine carbamoyltransferase Asp/Orn-binding" evidence="9">
    <location>
        <begin position="156"/>
        <end position="329"/>
    </location>
</feature>
<dbReference type="Proteomes" id="UP000231259">
    <property type="component" value="Unassembled WGS sequence"/>
</dbReference>
<dbReference type="PANTHER" id="PTHR45753">
    <property type="entry name" value="ORNITHINE CARBAMOYLTRANSFERASE, MITOCHONDRIAL"/>
    <property type="match status" value="1"/>
</dbReference>
<feature type="domain" description="Aspartate/ornithine carbamoyltransferase carbamoyl-P binding" evidence="10">
    <location>
        <begin position="8"/>
        <end position="148"/>
    </location>
</feature>
<dbReference type="SUPFAM" id="SSF53671">
    <property type="entry name" value="Aspartate/ornithine carbamoyltransferase"/>
    <property type="match status" value="1"/>
</dbReference>
<feature type="binding site" evidence="8">
    <location>
        <begin position="274"/>
        <end position="275"/>
    </location>
    <ligand>
        <name>carbamoyl phosphate</name>
        <dbReference type="ChEBI" id="CHEBI:58228"/>
    </ligand>
</feature>
<dbReference type="PRINTS" id="PR00100">
    <property type="entry name" value="AOTCASE"/>
</dbReference>
<evidence type="ECO:0000256" key="2">
    <source>
        <dbReference type="ARBA" id="ARBA00004496"/>
    </source>
</evidence>
<dbReference type="OrthoDB" id="9802587at2"/>
<evidence type="ECO:0000259" key="10">
    <source>
        <dbReference type="Pfam" id="PF02729"/>
    </source>
</evidence>
<sequence>MSFNLKNRSFLTLRNFKPAEIGFLLKLAADLKTAKYTGTEQPGLKGKEIALIFEKDSTRTRVGFEVAAHDQGATVTYLGPSGSHIGHKESVKDTARVLGRVYDAIEYRGFGQKIVEQLAEFSGVPVYNGLTDEFHPTQILADFLTMSEHSDKPLREIAYAFLGDAKNNMGDSLLIGGAKMGMDVRLCAPKACWPSKEIQAEAKAIAAETGARIMIAEDVEKAVKDADFVYTDVWLSMGEAKEKWAERIELLMPYQVNAEVMQKTGNPRVKFMHCLPAFHNTDTAVGKDIEAQFGITAMEVTDEVFESPASIVFDQAENRMHTIKAVLVATLGG</sequence>
<feature type="binding site" evidence="8">
    <location>
        <position position="319"/>
    </location>
    <ligand>
        <name>carbamoyl phosphate</name>
        <dbReference type="ChEBI" id="CHEBI:58228"/>
    </ligand>
</feature>
<feature type="binding site" evidence="8">
    <location>
        <position position="232"/>
    </location>
    <ligand>
        <name>L-ornithine</name>
        <dbReference type="ChEBI" id="CHEBI:46911"/>
    </ligand>
</feature>
<reference evidence="11 12" key="1">
    <citation type="submission" date="2013-09" db="EMBL/GenBank/DDBJ databases">
        <title>Genome sequencing of Phaeobacter antarcticus sp. nov. SM1211.</title>
        <authorList>
            <person name="Zhang X.-Y."/>
            <person name="Liu C."/>
            <person name="Chen X.-L."/>
            <person name="Xie B.-B."/>
            <person name="Qin Q.-L."/>
            <person name="Rong J.-C."/>
            <person name="Zhang Y.-Z."/>
        </authorList>
    </citation>
    <scope>NUCLEOTIDE SEQUENCE [LARGE SCALE GENOMIC DNA]</scope>
    <source>
        <strain evidence="11 12">SM1211</strain>
    </source>
</reference>
<dbReference type="PRINTS" id="PR00102">
    <property type="entry name" value="OTCASE"/>
</dbReference>
<gene>
    <name evidence="11" type="ORF">P775_22110</name>
</gene>
<comment type="function">
    <text evidence="1">Reversibly catalyzes the transfer of the carbamoyl group from carbamoyl phosphate (CP) to the N(epsilon) atom of ornithine (ORN) to produce L-citrulline.</text>
</comment>
<dbReference type="PANTHER" id="PTHR45753:SF2">
    <property type="entry name" value="ORNITHINE CARBAMOYLTRANSFERASE"/>
    <property type="match status" value="1"/>
</dbReference>
<comment type="similarity">
    <text evidence="3 8">Belongs to the aspartate/ornithine carbamoyltransferase superfamily. OTCase family.</text>
</comment>
<evidence type="ECO:0000256" key="8">
    <source>
        <dbReference type="HAMAP-Rule" id="MF_01109"/>
    </source>
</evidence>
<feature type="binding site" evidence="8">
    <location>
        <begin position="236"/>
        <end position="237"/>
    </location>
    <ligand>
        <name>L-ornithine</name>
        <dbReference type="ChEBI" id="CHEBI:46911"/>
    </ligand>
</feature>
<accession>A0A2G8R8V0</accession>
<dbReference type="EC" id="2.1.3.3" evidence="4 8"/>
<dbReference type="NCBIfam" id="NF001986">
    <property type="entry name" value="PRK00779.1"/>
    <property type="match status" value="1"/>
</dbReference>
<dbReference type="NCBIfam" id="NF003286">
    <property type="entry name" value="PRK04284.1"/>
    <property type="match status" value="1"/>
</dbReference>
<dbReference type="NCBIfam" id="TIGR00658">
    <property type="entry name" value="orni_carb_tr"/>
    <property type="match status" value="1"/>
</dbReference>
<dbReference type="Gene3D" id="3.40.50.1370">
    <property type="entry name" value="Aspartate/ornithine carbamoyltransferase"/>
    <property type="match status" value="2"/>
</dbReference>
<dbReference type="InterPro" id="IPR002292">
    <property type="entry name" value="Orn/put_carbamltrans"/>
</dbReference>
<evidence type="ECO:0000256" key="4">
    <source>
        <dbReference type="ARBA" id="ARBA00013007"/>
    </source>
</evidence>
<organism evidence="11 12">
    <name type="scientific">Puniceibacterium antarcticum</name>
    <dbReference type="NCBI Taxonomy" id="1206336"/>
    <lineage>
        <taxon>Bacteria</taxon>
        <taxon>Pseudomonadati</taxon>
        <taxon>Pseudomonadota</taxon>
        <taxon>Alphaproteobacteria</taxon>
        <taxon>Rhodobacterales</taxon>
        <taxon>Paracoccaceae</taxon>
        <taxon>Puniceibacterium</taxon>
    </lineage>
</organism>
<dbReference type="GO" id="GO:0042450">
    <property type="term" value="P:L-arginine biosynthetic process via ornithine"/>
    <property type="evidence" value="ECO:0007669"/>
    <property type="project" value="UniProtKB-UniRule"/>
</dbReference>
<keyword evidence="5 8" id="KW-0963">Cytoplasm</keyword>
<proteinExistence type="inferred from homology"/>
<dbReference type="InterPro" id="IPR006130">
    <property type="entry name" value="Asp/Orn_carbamoylTrfase"/>
</dbReference>
<evidence type="ECO:0000256" key="3">
    <source>
        <dbReference type="ARBA" id="ARBA00007805"/>
    </source>
</evidence>
<name>A0A2G8R8V0_9RHOB</name>
<dbReference type="InterPro" id="IPR006131">
    <property type="entry name" value="Asp_carbamoyltransf_Asp/Orn-bd"/>
</dbReference>
<dbReference type="EMBL" id="AWWI01000142">
    <property type="protein sequence ID" value="PIL17986.1"/>
    <property type="molecule type" value="Genomic_DNA"/>
</dbReference>
<evidence type="ECO:0000256" key="7">
    <source>
        <dbReference type="ARBA" id="ARBA00048772"/>
    </source>
</evidence>
<feature type="binding site" evidence="8">
    <location>
        <begin position="57"/>
        <end position="60"/>
    </location>
    <ligand>
        <name>carbamoyl phosphate</name>
        <dbReference type="ChEBI" id="CHEBI:58228"/>
    </ligand>
</feature>
<dbReference type="HAMAP" id="MF_01109">
    <property type="entry name" value="OTCase"/>
    <property type="match status" value="1"/>
</dbReference>
<keyword evidence="6 8" id="KW-0808">Transferase</keyword>
<dbReference type="GO" id="GO:0005737">
    <property type="term" value="C:cytoplasm"/>
    <property type="evidence" value="ECO:0007669"/>
    <property type="project" value="UniProtKB-SubCell"/>
</dbReference>
<feature type="binding site" evidence="8">
    <location>
        <position position="108"/>
    </location>
    <ligand>
        <name>carbamoyl phosphate</name>
        <dbReference type="ChEBI" id="CHEBI:58228"/>
    </ligand>
</feature>
<dbReference type="Pfam" id="PF00185">
    <property type="entry name" value="OTCace"/>
    <property type="match status" value="1"/>
</dbReference>
<dbReference type="FunFam" id="3.40.50.1370:FF:000004">
    <property type="entry name" value="Ornithine carbamoyltransferase"/>
    <property type="match status" value="1"/>
</dbReference>
<feature type="binding site" evidence="8">
    <location>
        <position position="168"/>
    </location>
    <ligand>
        <name>L-ornithine</name>
        <dbReference type="ChEBI" id="CHEBI:46911"/>
    </ligand>
</feature>
<dbReference type="GO" id="GO:0016597">
    <property type="term" value="F:amino acid binding"/>
    <property type="evidence" value="ECO:0007669"/>
    <property type="project" value="InterPro"/>
</dbReference>
<dbReference type="AlphaFoldDB" id="A0A2G8R8V0"/>
<comment type="caution">
    <text evidence="8">Lacks conserved residue(s) required for the propagation of feature annotation.</text>
</comment>
<dbReference type="InterPro" id="IPR006132">
    <property type="entry name" value="Asp/Orn_carbamoyltranf_P-bd"/>
</dbReference>
<keyword evidence="12" id="KW-1185">Reference proteome</keyword>
<evidence type="ECO:0000313" key="12">
    <source>
        <dbReference type="Proteomes" id="UP000231259"/>
    </source>
</evidence>
<evidence type="ECO:0000259" key="9">
    <source>
        <dbReference type="Pfam" id="PF00185"/>
    </source>
</evidence>
<dbReference type="PROSITE" id="PS00097">
    <property type="entry name" value="CARBAMOYLTRANSFERASE"/>
    <property type="match status" value="1"/>
</dbReference>
<protein>
    <recommendedName>
        <fullName evidence="4 8">Ornithine carbamoyltransferase</fullName>
        <shortName evidence="8">OTCase</shortName>
        <ecNumber evidence="4 8">2.1.3.3</ecNumber>
    </recommendedName>
</protein>
<comment type="subcellular location">
    <subcellularLocation>
        <location evidence="2 8">Cytoplasm</location>
    </subcellularLocation>
</comment>